<gene>
    <name evidence="5" type="ORF">KFL_000360300</name>
</gene>
<organism evidence="5 6">
    <name type="scientific">Klebsormidium nitens</name>
    <name type="common">Green alga</name>
    <name type="synonym">Ulothrix nitens</name>
    <dbReference type="NCBI Taxonomy" id="105231"/>
    <lineage>
        <taxon>Eukaryota</taxon>
        <taxon>Viridiplantae</taxon>
        <taxon>Streptophyta</taxon>
        <taxon>Klebsormidiophyceae</taxon>
        <taxon>Klebsormidiales</taxon>
        <taxon>Klebsormidiaceae</taxon>
        <taxon>Klebsormidium</taxon>
    </lineage>
</organism>
<dbReference type="Gene3D" id="2.130.10.10">
    <property type="entry name" value="YVTN repeat-like/Quinoprotein amine dehydrogenase"/>
    <property type="match status" value="2"/>
</dbReference>
<feature type="signal peptide" evidence="3">
    <location>
        <begin position="1"/>
        <end position="22"/>
    </location>
</feature>
<keyword evidence="2" id="KW-0812">Transmembrane</keyword>
<dbReference type="STRING" id="105231.A0A1Y1HM88"/>
<dbReference type="Proteomes" id="UP000054558">
    <property type="component" value="Unassembled WGS sequence"/>
</dbReference>
<keyword evidence="2" id="KW-0472">Membrane</keyword>
<evidence type="ECO:0000256" key="1">
    <source>
        <dbReference type="SAM" id="MobiDB-lite"/>
    </source>
</evidence>
<dbReference type="PANTHER" id="PTHR37253">
    <property type="entry name" value="PROTEIN GAMETE EXPRESSED 3"/>
    <property type="match status" value="1"/>
</dbReference>
<dbReference type="Pfam" id="PF13360">
    <property type="entry name" value="PQQ_2"/>
    <property type="match status" value="1"/>
</dbReference>
<accession>A0A1Y1HM88</accession>
<feature type="chain" id="PRO_5012259834" description="Pyrrolo-quinoline quinone repeat domain-containing protein" evidence="3">
    <location>
        <begin position="23"/>
        <end position="608"/>
    </location>
</feature>
<dbReference type="AlphaFoldDB" id="A0A1Y1HM88"/>
<dbReference type="PANTHER" id="PTHR37253:SF1">
    <property type="entry name" value="PROTEIN GAMETE EXPRESSED 3"/>
    <property type="match status" value="1"/>
</dbReference>
<feature type="region of interest" description="Disordered" evidence="1">
    <location>
        <begin position="588"/>
        <end position="608"/>
    </location>
</feature>
<dbReference type="InterPro" id="IPR045301">
    <property type="entry name" value="GEX3-like"/>
</dbReference>
<feature type="domain" description="Pyrrolo-quinoline quinone repeat" evidence="4">
    <location>
        <begin position="157"/>
        <end position="402"/>
    </location>
</feature>
<dbReference type="OMA" id="ISWQQTI"/>
<dbReference type="SUPFAM" id="SSF50998">
    <property type="entry name" value="Quinoprotein alcohol dehydrogenase-like"/>
    <property type="match status" value="1"/>
</dbReference>
<dbReference type="OrthoDB" id="19653at2759"/>
<name>A0A1Y1HM88_KLENI</name>
<dbReference type="InterPro" id="IPR015943">
    <property type="entry name" value="WD40/YVTN_repeat-like_dom_sf"/>
</dbReference>
<sequence>MAGLCRPLQIILLVALLGGARAQSLLWQTRTPLLDSFTAAPVAGPDGQVYVCSGRSLLAFDTDGRLEWNAALPGGSQCQTLVAPFPDSRGNVYVAAGASLLQVSATGRSTPTVTTVFTVPNAGQRGVGVLGVTPSADGSVLYINGATQGLFAIRLDGTPVWKNATGSALPFTVAADGRADVTCGSADNPCYFYSSPSVDVCTGDLYIANSDGYLYSLSLAAAALRWRVRLPLASATQVGVTVSGGTVYAAAATPGRIMAFSTNGGAAWTQTGGYAFGSLDYRSPAPIVGPGGTVLVGSSDGSVYVVDASGSSVSAYSSVPGGTNQAGTITSPPVLDCSGSAVWVAWAAINGAAVTVAAIDGSGAVKVALQYNASAAARPTAFAPSGSRLYSVDAGTLQAFDVLAGGAAQGGSAAARAACALNARQRLSAGCPQNLAAGGAGSRAGDMTVKSAGGGPPKLLPLYIVAPVAVFLVVVLAVAYFLWERQQRRLVEAQKEERRKNKRLHQQGEFAMKKVACEEALSQLKYDLQTSDPSARDDLIRRKISLEDSLRTLVDLMQDEARERASSSLGGYPRAGSQILPMIAEGTGEETLTALPNESLQGPRLDFR</sequence>
<dbReference type="InterPro" id="IPR011047">
    <property type="entry name" value="Quinoprotein_ADH-like_sf"/>
</dbReference>
<keyword evidence="6" id="KW-1185">Reference proteome</keyword>
<evidence type="ECO:0000259" key="4">
    <source>
        <dbReference type="Pfam" id="PF13360"/>
    </source>
</evidence>
<dbReference type="EMBL" id="DF236985">
    <property type="protein sequence ID" value="GAQ79714.1"/>
    <property type="molecule type" value="Genomic_DNA"/>
</dbReference>
<keyword evidence="2" id="KW-1133">Transmembrane helix</keyword>
<reference evidence="5 6" key="1">
    <citation type="journal article" date="2014" name="Nat. Commun.">
        <title>Klebsormidium flaccidum genome reveals primary factors for plant terrestrial adaptation.</title>
        <authorList>
            <person name="Hori K."/>
            <person name="Maruyama F."/>
            <person name="Fujisawa T."/>
            <person name="Togashi T."/>
            <person name="Yamamoto N."/>
            <person name="Seo M."/>
            <person name="Sato S."/>
            <person name="Yamada T."/>
            <person name="Mori H."/>
            <person name="Tajima N."/>
            <person name="Moriyama T."/>
            <person name="Ikeuchi M."/>
            <person name="Watanabe M."/>
            <person name="Wada H."/>
            <person name="Kobayashi K."/>
            <person name="Saito M."/>
            <person name="Masuda T."/>
            <person name="Sasaki-Sekimoto Y."/>
            <person name="Mashiguchi K."/>
            <person name="Awai K."/>
            <person name="Shimojima M."/>
            <person name="Masuda S."/>
            <person name="Iwai M."/>
            <person name="Nobusawa T."/>
            <person name="Narise T."/>
            <person name="Kondo S."/>
            <person name="Saito H."/>
            <person name="Sato R."/>
            <person name="Murakawa M."/>
            <person name="Ihara Y."/>
            <person name="Oshima-Yamada Y."/>
            <person name="Ohtaka K."/>
            <person name="Satoh M."/>
            <person name="Sonobe K."/>
            <person name="Ishii M."/>
            <person name="Ohtani R."/>
            <person name="Kanamori-Sato M."/>
            <person name="Honoki R."/>
            <person name="Miyazaki D."/>
            <person name="Mochizuki H."/>
            <person name="Umetsu J."/>
            <person name="Higashi K."/>
            <person name="Shibata D."/>
            <person name="Kamiya Y."/>
            <person name="Sato N."/>
            <person name="Nakamura Y."/>
            <person name="Tabata S."/>
            <person name="Ida S."/>
            <person name="Kurokawa K."/>
            <person name="Ohta H."/>
        </authorList>
    </citation>
    <scope>NUCLEOTIDE SEQUENCE [LARGE SCALE GENOMIC DNA]</scope>
    <source>
        <strain evidence="5 6">NIES-2285</strain>
    </source>
</reference>
<feature type="transmembrane region" description="Helical" evidence="2">
    <location>
        <begin position="460"/>
        <end position="483"/>
    </location>
</feature>
<protein>
    <recommendedName>
        <fullName evidence="4">Pyrrolo-quinoline quinone repeat domain-containing protein</fullName>
    </recommendedName>
</protein>
<dbReference type="InterPro" id="IPR018391">
    <property type="entry name" value="PQQ_b-propeller_rpt"/>
</dbReference>
<evidence type="ECO:0000256" key="3">
    <source>
        <dbReference type="SAM" id="SignalP"/>
    </source>
</evidence>
<evidence type="ECO:0000256" key="2">
    <source>
        <dbReference type="SAM" id="Phobius"/>
    </source>
</evidence>
<keyword evidence="3" id="KW-0732">Signal</keyword>
<evidence type="ECO:0000313" key="6">
    <source>
        <dbReference type="Proteomes" id="UP000054558"/>
    </source>
</evidence>
<evidence type="ECO:0000313" key="5">
    <source>
        <dbReference type="EMBL" id="GAQ79714.1"/>
    </source>
</evidence>
<proteinExistence type="predicted"/>
<dbReference type="InterPro" id="IPR002372">
    <property type="entry name" value="PQQ_rpt_dom"/>
</dbReference>
<dbReference type="SMART" id="SM00564">
    <property type="entry name" value="PQQ"/>
    <property type="match status" value="4"/>
</dbReference>